<dbReference type="PANTHER" id="PTHR33840:SF1">
    <property type="entry name" value="TLE1 PHOSPHOLIPASE DOMAIN-CONTAINING PROTEIN"/>
    <property type="match status" value="1"/>
</dbReference>
<dbReference type="STRING" id="1384056.N787_06535"/>
<proteinExistence type="predicted"/>
<evidence type="ECO:0000313" key="2">
    <source>
        <dbReference type="EMBL" id="KFN48091.1"/>
    </source>
</evidence>
<dbReference type="Proteomes" id="UP000029393">
    <property type="component" value="Unassembled WGS sequence"/>
</dbReference>
<sequence>MICADGTWNLRDQVDEKTGKRRPTNVTKLARAVRSRDDRGVDQVVGYFDGVGTEGGMDKFTGGAFGKGIEDTIRNIYRFIVYNYVPGDEIYLFGFSRGAFTVRTLAGFMNQVGLLRKDDDYYVPEIYGCYESQHGKDSAEWAHAFRKVKDALPAPPIRMVGVWDTVGALGAPGLLGQVFNGKKYQYHDISLVPQIQNAYHAMAIDERRKPFKVNPWEKPAGWNGVLEQAWFAGVHSNVGGSYNPDGLANEALHWIVEKAEGLGLQFDDDYLAWFRPCFNANLNDSMTIAYKAMGAVQRPVGQFRAHGECLHRSVLDRLAHAPSNYRPTNVPAPDGLQALPVVETRRIARGTPC</sequence>
<comment type="caution">
    <text evidence="2">The sequence shown here is derived from an EMBL/GenBank/DDBJ whole genome shotgun (WGS) entry which is preliminary data.</text>
</comment>
<feature type="domain" description="T6SS Phospholipase effector Tle1-like catalytic" evidence="1">
    <location>
        <begin position="2"/>
        <end position="257"/>
    </location>
</feature>
<evidence type="ECO:0000259" key="1">
    <source>
        <dbReference type="Pfam" id="PF09994"/>
    </source>
</evidence>
<dbReference type="PATRIC" id="fig|1384056.3.peg.182"/>
<gene>
    <name evidence="2" type="ORF">N787_06535</name>
</gene>
<dbReference type="Pfam" id="PF09994">
    <property type="entry name" value="T6SS_Tle1-like_cat"/>
    <property type="match status" value="1"/>
</dbReference>
<dbReference type="eggNOG" id="COG3673">
    <property type="taxonomic scope" value="Bacteria"/>
</dbReference>
<accession>A0A091B8N3</accession>
<name>A0A091B8N3_9GAMM</name>
<dbReference type="EMBL" id="AVCK01000003">
    <property type="protein sequence ID" value="KFN48091.1"/>
    <property type="molecule type" value="Genomic_DNA"/>
</dbReference>
<keyword evidence="3" id="KW-1185">Reference proteome</keyword>
<dbReference type="InterPro" id="IPR018712">
    <property type="entry name" value="Tle1-like_cat"/>
</dbReference>
<organism evidence="2 3">
    <name type="scientific">Arenimonas metalli CF5-1</name>
    <dbReference type="NCBI Taxonomy" id="1384056"/>
    <lineage>
        <taxon>Bacteria</taxon>
        <taxon>Pseudomonadati</taxon>
        <taxon>Pseudomonadota</taxon>
        <taxon>Gammaproteobacteria</taxon>
        <taxon>Lysobacterales</taxon>
        <taxon>Lysobacteraceae</taxon>
        <taxon>Arenimonas</taxon>
    </lineage>
</organism>
<reference evidence="2 3" key="1">
    <citation type="submission" date="2013-09" db="EMBL/GenBank/DDBJ databases">
        <title>Genome sequencing of Arenimonas metalli.</title>
        <authorList>
            <person name="Chen F."/>
            <person name="Wang G."/>
        </authorList>
    </citation>
    <scope>NUCLEOTIDE SEQUENCE [LARGE SCALE GENOMIC DNA]</scope>
    <source>
        <strain evidence="2 3">CF5-1</strain>
    </source>
</reference>
<evidence type="ECO:0000313" key="3">
    <source>
        <dbReference type="Proteomes" id="UP000029393"/>
    </source>
</evidence>
<dbReference type="AlphaFoldDB" id="A0A091B8N3"/>
<dbReference type="PANTHER" id="PTHR33840">
    <property type="match status" value="1"/>
</dbReference>
<protein>
    <recommendedName>
        <fullName evidence="1">T6SS Phospholipase effector Tle1-like catalytic domain-containing protein</fullName>
    </recommendedName>
</protein>